<organism evidence="2 3">
    <name type="scientific">Cuscuta campestris</name>
    <dbReference type="NCBI Taxonomy" id="132261"/>
    <lineage>
        <taxon>Eukaryota</taxon>
        <taxon>Viridiplantae</taxon>
        <taxon>Streptophyta</taxon>
        <taxon>Embryophyta</taxon>
        <taxon>Tracheophyta</taxon>
        <taxon>Spermatophyta</taxon>
        <taxon>Magnoliopsida</taxon>
        <taxon>eudicotyledons</taxon>
        <taxon>Gunneridae</taxon>
        <taxon>Pentapetalae</taxon>
        <taxon>asterids</taxon>
        <taxon>lamiids</taxon>
        <taxon>Solanales</taxon>
        <taxon>Convolvulaceae</taxon>
        <taxon>Cuscuteae</taxon>
        <taxon>Cuscuta</taxon>
        <taxon>Cuscuta subgen. Grammica</taxon>
        <taxon>Cuscuta sect. Cleistogrammica</taxon>
    </lineage>
</organism>
<accession>A0A484LXP9</accession>
<keyword evidence="1" id="KW-1133">Transmembrane helix</keyword>
<sequence length="119" mass="12947">MKNVSNCQRGIGSGVVTLGGAAAASLFVAGVMLPLLSYFRSKQWNQMSTLFVVLRFFTFLLAMFLCGYGQALKSTVEGKCKIVRPGVLFSQGLLCFLLLALTIFLIKPLSKENKTSEEA</sequence>
<dbReference type="EMBL" id="OOIL02002239">
    <property type="protein sequence ID" value="VFQ81322.1"/>
    <property type="molecule type" value="Genomic_DNA"/>
</dbReference>
<feature type="transmembrane region" description="Helical" evidence="1">
    <location>
        <begin position="82"/>
        <end position="106"/>
    </location>
</feature>
<dbReference type="AlphaFoldDB" id="A0A484LXP9"/>
<name>A0A484LXP9_9ASTE</name>
<keyword evidence="1" id="KW-0812">Transmembrane</keyword>
<dbReference type="Proteomes" id="UP000595140">
    <property type="component" value="Unassembled WGS sequence"/>
</dbReference>
<evidence type="ECO:0000313" key="3">
    <source>
        <dbReference type="Proteomes" id="UP000595140"/>
    </source>
</evidence>
<keyword evidence="1" id="KW-0472">Membrane</keyword>
<keyword evidence="3" id="KW-1185">Reference proteome</keyword>
<gene>
    <name evidence="2" type="ORF">CCAM_LOCUS23098</name>
</gene>
<feature type="transmembrane region" description="Helical" evidence="1">
    <location>
        <begin position="50"/>
        <end position="70"/>
    </location>
</feature>
<evidence type="ECO:0000313" key="2">
    <source>
        <dbReference type="EMBL" id="VFQ81322.1"/>
    </source>
</evidence>
<reference evidence="2 3" key="1">
    <citation type="submission" date="2018-04" db="EMBL/GenBank/DDBJ databases">
        <authorList>
            <person name="Vogel A."/>
        </authorList>
    </citation>
    <scope>NUCLEOTIDE SEQUENCE [LARGE SCALE GENOMIC DNA]</scope>
</reference>
<evidence type="ECO:0000256" key="1">
    <source>
        <dbReference type="SAM" id="Phobius"/>
    </source>
</evidence>
<protein>
    <submittedName>
        <fullName evidence="2">Uncharacterized protein</fullName>
    </submittedName>
</protein>
<proteinExistence type="predicted"/>
<feature type="transmembrane region" description="Helical" evidence="1">
    <location>
        <begin position="15"/>
        <end position="38"/>
    </location>
</feature>